<evidence type="ECO:0000313" key="2">
    <source>
        <dbReference type="Proteomes" id="UP001162741"/>
    </source>
</evidence>
<reference evidence="1" key="1">
    <citation type="submission" date="2022-10" db="EMBL/GenBank/DDBJ databases">
        <title>Chitinophaga sp. nov., isolated from soil.</title>
        <authorList>
            <person name="Jeon C.O."/>
        </authorList>
    </citation>
    <scope>NUCLEOTIDE SEQUENCE</scope>
    <source>
        <strain evidence="1">R8</strain>
    </source>
</reference>
<dbReference type="Proteomes" id="UP001162741">
    <property type="component" value="Chromosome"/>
</dbReference>
<protein>
    <recommendedName>
        <fullName evidence="3">Bacteriocin</fullName>
    </recommendedName>
</protein>
<organism evidence="1 2">
    <name type="scientific">Chitinophaga horti</name>
    <dbReference type="NCBI Taxonomy" id="2920382"/>
    <lineage>
        <taxon>Bacteria</taxon>
        <taxon>Pseudomonadati</taxon>
        <taxon>Bacteroidota</taxon>
        <taxon>Chitinophagia</taxon>
        <taxon>Chitinophagales</taxon>
        <taxon>Chitinophagaceae</taxon>
        <taxon>Chitinophaga</taxon>
    </lineage>
</organism>
<dbReference type="RefSeq" id="WP_264279552.1">
    <property type="nucleotide sequence ID" value="NZ_CP107006.1"/>
</dbReference>
<proteinExistence type="predicted"/>
<name>A0ABY6IUM1_9BACT</name>
<sequence>MKTLSFYSTDLQEMSASEMMNCGGGISLPQVLANWFGGMILNHAHEIYLSAQATRRTFEEHPEIFVK</sequence>
<dbReference type="EMBL" id="CP107006">
    <property type="protein sequence ID" value="UYQ91069.1"/>
    <property type="molecule type" value="Genomic_DNA"/>
</dbReference>
<accession>A0ABY6IUM1</accession>
<gene>
    <name evidence="1" type="ORF">MKQ68_13300</name>
</gene>
<evidence type="ECO:0008006" key="3">
    <source>
        <dbReference type="Google" id="ProtNLM"/>
    </source>
</evidence>
<evidence type="ECO:0000313" key="1">
    <source>
        <dbReference type="EMBL" id="UYQ91069.1"/>
    </source>
</evidence>
<keyword evidence="2" id="KW-1185">Reference proteome</keyword>